<feature type="domain" description="AB hydrolase-1" evidence="3">
    <location>
        <begin position="31"/>
        <end position="284"/>
    </location>
</feature>
<dbReference type="AlphaFoldDB" id="A0A9P6CNU0"/>
<dbReference type="Pfam" id="PF00561">
    <property type="entry name" value="Abhydrolase_1"/>
    <property type="match status" value="1"/>
</dbReference>
<dbReference type="PANTHER" id="PTHR43194:SF2">
    <property type="entry name" value="PEROXISOMAL MEMBRANE PROTEIN LPX1"/>
    <property type="match status" value="1"/>
</dbReference>
<comment type="caution">
    <text evidence="4">The sequence shown here is derived from an EMBL/GenBank/DDBJ whole genome shotgun (WGS) entry which is preliminary data.</text>
</comment>
<evidence type="ECO:0000313" key="4">
    <source>
        <dbReference type="EMBL" id="KAF9473871.1"/>
    </source>
</evidence>
<dbReference type="InterPro" id="IPR002410">
    <property type="entry name" value="Peptidase_S33"/>
</dbReference>
<name>A0A9P6CNU0_9AGAR</name>
<evidence type="ECO:0000256" key="2">
    <source>
        <dbReference type="ARBA" id="ARBA00022801"/>
    </source>
</evidence>
<sequence length="301" mass="34073">MSVYYMGSGLYRAIVGTIGWGRLLPEWDRNIIALHGGPGMSHHYMLPNQTLYHQAGIPVILYDQIGNGASSHRRDAPKEFWVPSLFMDELDNLAKALGIHEDFDLLGQSWGGMLAAEYAASHTPKGLKRLIIANSPASIELCTVGMNDLLSRFPEEFVKTVRTHEANGTTDSEEYQKASMEFYKKHTCTTDPWPQELLQSFEEFAKDPTVYHTMLGPSEFTTTGNLKTWDITGIIHKIECPTLLISAPLDEIQEVAVVPFFQKIPKVKWVELQNSTHLAQFEEPEKYFKTILNFLDHTEVQ</sequence>
<dbReference type="GO" id="GO:0008233">
    <property type="term" value="F:peptidase activity"/>
    <property type="evidence" value="ECO:0007669"/>
    <property type="project" value="InterPro"/>
</dbReference>
<dbReference type="GO" id="GO:0006508">
    <property type="term" value="P:proteolysis"/>
    <property type="evidence" value="ECO:0007669"/>
    <property type="project" value="InterPro"/>
</dbReference>
<dbReference type="EMBL" id="MU155410">
    <property type="protein sequence ID" value="KAF9473871.1"/>
    <property type="molecule type" value="Genomic_DNA"/>
</dbReference>
<dbReference type="Gene3D" id="3.40.50.1820">
    <property type="entry name" value="alpha/beta hydrolase"/>
    <property type="match status" value="1"/>
</dbReference>
<reference evidence="4" key="1">
    <citation type="submission" date="2020-11" db="EMBL/GenBank/DDBJ databases">
        <authorList>
            <consortium name="DOE Joint Genome Institute"/>
            <person name="Ahrendt S."/>
            <person name="Riley R."/>
            <person name="Andreopoulos W."/>
            <person name="Labutti K."/>
            <person name="Pangilinan J."/>
            <person name="Ruiz-Duenas F.J."/>
            <person name="Barrasa J.M."/>
            <person name="Sanchez-Garcia M."/>
            <person name="Camarero S."/>
            <person name="Miyauchi S."/>
            <person name="Serrano A."/>
            <person name="Linde D."/>
            <person name="Babiker R."/>
            <person name="Drula E."/>
            <person name="Ayuso-Fernandez I."/>
            <person name="Pacheco R."/>
            <person name="Padilla G."/>
            <person name="Ferreira P."/>
            <person name="Barriuso J."/>
            <person name="Kellner H."/>
            <person name="Castanera R."/>
            <person name="Alfaro M."/>
            <person name="Ramirez L."/>
            <person name="Pisabarro A.G."/>
            <person name="Kuo A."/>
            <person name="Tritt A."/>
            <person name="Lipzen A."/>
            <person name="He G."/>
            <person name="Yan M."/>
            <person name="Ng V."/>
            <person name="Cullen D."/>
            <person name="Martin F."/>
            <person name="Rosso M.-N."/>
            <person name="Henrissat B."/>
            <person name="Hibbett D."/>
            <person name="Martinez A.T."/>
            <person name="Grigoriev I.V."/>
        </authorList>
    </citation>
    <scope>NUCLEOTIDE SEQUENCE</scope>
    <source>
        <strain evidence="4">CIRM-BRFM 674</strain>
    </source>
</reference>
<evidence type="ECO:0000313" key="5">
    <source>
        <dbReference type="Proteomes" id="UP000807469"/>
    </source>
</evidence>
<dbReference type="NCBIfam" id="TIGR01250">
    <property type="entry name" value="pro_imino_pep_2"/>
    <property type="match status" value="1"/>
</dbReference>
<proteinExistence type="inferred from homology"/>
<gene>
    <name evidence="4" type="ORF">BDN70DRAFT_908730</name>
</gene>
<dbReference type="InterPro" id="IPR029058">
    <property type="entry name" value="AB_hydrolase_fold"/>
</dbReference>
<protein>
    <submittedName>
        <fullName evidence="4">Proline-specific peptidase</fullName>
    </submittedName>
</protein>
<dbReference type="Proteomes" id="UP000807469">
    <property type="component" value="Unassembled WGS sequence"/>
</dbReference>
<dbReference type="InterPro" id="IPR000073">
    <property type="entry name" value="AB_hydrolase_1"/>
</dbReference>
<dbReference type="InterPro" id="IPR005945">
    <property type="entry name" value="Pro_imino_pep"/>
</dbReference>
<keyword evidence="2" id="KW-0378">Hydrolase</keyword>
<organism evidence="4 5">
    <name type="scientific">Pholiota conissans</name>
    <dbReference type="NCBI Taxonomy" id="109636"/>
    <lineage>
        <taxon>Eukaryota</taxon>
        <taxon>Fungi</taxon>
        <taxon>Dikarya</taxon>
        <taxon>Basidiomycota</taxon>
        <taxon>Agaricomycotina</taxon>
        <taxon>Agaricomycetes</taxon>
        <taxon>Agaricomycetidae</taxon>
        <taxon>Agaricales</taxon>
        <taxon>Agaricineae</taxon>
        <taxon>Strophariaceae</taxon>
        <taxon>Pholiota</taxon>
    </lineage>
</organism>
<dbReference type="PRINTS" id="PR00793">
    <property type="entry name" value="PROAMNOPTASE"/>
</dbReference>
<accession>A0A9P6CNU0</accession>
<comment type="similarity">
    <text evidence="1">Belongs to the peptidase S33 family.</text>
</comment>
<dbReference type="OrthoDB" id="190201at2759"/>
<evidence type="ECO:0000256" key="1">
    <source>
        <dbReference type="ARBA" id="ARBA00010088"/>
    </source>
</evidence>
<dbReference type="PIRSF" id="PIRSF005539">
    <property type="entry name" value="Pept_S33_TRI_F1"/>
    <property type="match status" value="1"/>
</dbReference>
<keyword evidence="5" id="KW-1185">Reference proteome</keyword>
<dbReference type="PANTHER" id="PTHR43194">
    <property type="entry name" value="HYDROLASE ALPHA/BETA FOLD FAMILY"/>
    <property type="match status" value="1"/>
</dbReference>
<dbReference type="SUPFAM" id="SSF53474">
    <property type="entry name" value="alpha/beta-Hydrolases"/>
    <property type="match status" value="1"/>
</dbReference>
<dbReference type="InterPro" id="IPR050228">
    <property type="entry name" value="Carboxylesterase_BioH"/>
</dbReference>
<evidence type="ECO:0000259" key="3">
    <source>
        <dbReference type="Pfam" id="PF00561"/>
    </source>
</evidence>